<evidence type="ECO:0000313" key="11">
    <source>
        <dbReference type="Proteomes" id="UP000001542"/>
    </source>
</evidence>
<keyword evidence="11" id="KW-1185">Reference proteome</keyword>
<comment type="subcellular location">
    <subcellularLocation>
        <location evidence="1">Membrane</location>
    </subcellularLocation>
</comment>
<evidence type="ECO:0000256" key="6">
    <source>
        <dbReference type="ARBA" id="ARBA00023121"/>
    </source>
</evidence>
<protein>
    <recommendedName>
        <fullName evidence="9">SMP-LTD domain-containing protein</fullName>
    </recommendedName>
</protein>
<keyword evidence="6" id="KW-0446">Lipid-binding</keyword>
<dbReference type="GO" id="GO:0015914">
    <property type="term" value="P:phospholipid transport"/>
    <property type="evidence" value="ECO:0000318"/>
    <property type="project" value="GO_Central"/>
</dbReference>
<reference evidence="10" key="1">
    <citation type="submission" date="2006-10" db="EMBL/GenBank/DDBJ databases">
        <authorList>
            <person name="Amadeo P."/>
            <person name="Zhao Q."/>
            <person name="Wortman J."/>
            <person name="Fraser-Liggett C."/>
            <person name="Carlton J."/>
        </authorList>
    </citation>
    <scope>NUCLEOTIDE SEQUENCE</scope>
    <source>
        <strain evidence="10">G3</strain>
    </source>
</reference>
<feature type="domain" description="SMP-LTD" evidence="9">
    <location>
        <begin position="1"/>
        <end position="203"/>
    </location>
</feature>
<evidence type="ECO:0000256" key="4">
    <source>
        <dbReference type="ARBA" id="ARBA00022824"/>
    </source>
</evidence>
<keyword evidence="5" id="KW-0445">Lipid transport</keyword>
<keyword evidence="7" id="KW-0496">Mitochondrion</keyword>
<evidence type="ECO:0000313" key="10">
    <source>
        <dbReference type="EMBL" id="EAY18695.1"/>
    </source>
</evidence>
<dbReference type="VEuPathDB" id="TrichDB:TVAGG3_0581150"/>
<dbReference type="OrthoDB" id="3356905at2759"/>
<dbReference type="GO" id="GO:0008289">
    <property type="term" value="F:lipid binding"/>
    <property type="evidence" value="ECO:0007669"/>
    <property type="project" value="UniProtKB-KW"/>
</dbReference>
<reference evidence="10" key="2">
    <citation type="journal article" date="2007" name="Science">
        <title>Draft genome sequence of the sexually transmitted pathogen Trichomonas vaginalis.</title>
        <authorList>
            <person name="Carlton J.M."/>
            <person name="Hirt R.P."/>
            <person name="Silva J.C."/>
            <person name="Delcher A.L."/>
            <person name="Schatz M."/>
            <person name="Zhao Q."/>
            <person name="Wortman J.R."/>
            <person name="Bidwell S.L."/>
            <person name="Alsmark U.C.M."/>
            <person name="Besteiro S."/>
            <person name="Sicheritz-Ponten T."/>
            <person name="Noel C.J."/>
            <person name="Dacks J.B."/>
            <person name="Foster P.G."/>
            <person name="Simillion C."/>
            <person name="Van de Peer Y."/>
            <person name="Miranda-Saavedra D."/>
            <person name="Barton G.J."/>
            <person name="Westrop G.D."/>
            <person name="Mueller S."/>
            <person name="Dessi D."/>
            <person name="Fiori P.L."/>
            <person name="Ren Q."/>
            <person name="Paulsen I."/>
            <person name="Zhang H."/>
            <person name="Bastida-Corcuera F.D."/>
            <person name="Simoes-Barbosa A."/>
            <person name="Brown M.T."/>
            <person name="Hayes R.D."/>
            <person name="Mukherjee M."/>
            <person name="Okumura C.Y."/>
            <person name="Schneider R."/>
            <person name="Smith A.J."/>
            <person name="Vanacova S."/>
            <person name="Villalvazo M."/>
            <person name="Haas B.J."/>
            <person name="Pertea M."/>
            <person name="Feldblyum T.V."/>
            <person name="Utterback T.R."/>
            <person name="Shu C.L."/>
            <person name="Osoegawa K."/>
            <person name="de Jong P.J."/>
            <person name="Hrdy I."/>
            <person name="Horvathova L."/>
            <person name="Zubacova Z."/>
            <person name="Dolezal P."/>
            <person name="Malik S.B."/>
            <person name="Logsdon J.M. Jr."/>
            <person name="Henze K."/>
            <person name="Gupta A."/>
            <person name="Wang C.C."/>
            <person name="Dunne R.L."/>
            <person name="Upcroft J.A."/>
            <person name="Upcroft P."/>
            <person name="White O."/>
            <person name="Salzberg S.L."/>
            <person name="Tang P."/>
            <person name="Chiu C.-H."/>
            <person name="Lee Y.-S."/>
            <person name="Embley T.M."/>
            <person name="Coombs G.H."/>
            <person name="Mottram J.C."/>
            <person name="Tachezy J."/>
            <person name="Fraser-Liggett C.M."/>
            <person name="Johnson P.J."/>
        </authorList>
    </citation>
    <scope>NUCLEOTIDE SEQUENCE [LARGE SCALE GENOMIC DNA]</scope>
    <source>
        <strain evidence="10">G3</strain>
    </source>
</reference>
<evidence type="ECO:0000256" key="7">
    <source>
        <dbReference type="ARBA" id="ARBA00023128"/>
    </source>
</evidence>
<evidence type="ECO:0000256" key="2">
    <source>
        <dbReference type="ARBA" id="ARBA00022448"/>
    </source>
</evidence>
<dbReference type="GO" id="GO:1990456">
    <property type="term" value="P:mitochondrion-endoplasmic reticulum membrane tethering"/>
    <property type="evidence" value="ECO:0000318"/>
    <property type="project" value="GO_Central"/>
</dbReference>
<dbReference type="GO" id="GO:0007005">
    <property type="term" value="P:mitochondrion organization"/>
    <property type="evidence" value="ECO:0007669"/>
    <property type="project" value="InterPro"/>
</dbReference>
<dbReference type="RefSeq" id="XP_001579681.1">
    <property type="nucleotide sequence ID" value="XM_001579631.1"/>
</dbReference>
<dbReference type="InterPro" id="IPR027532">
    <property type="entry name" value="Mdm12"/>
</dbReference>
<evidence type="ECO:0000256" key="1">
    <source>
        <dbReference type="ARBA" id="ARBA00004370"/>
    </source>
</evidence>
<evidence type="ECO:0000256" key="3">
    <source>
        <dbReference type="ARBA" id="ARBA00022787"/>
    </source>
</evidence>
<dbReference type="Proteomes" id="UP000001542">
    <property type="component" value="Unassembled WGS sequence"/>
</dbReference>
<dbReference type="PANTHER" id="PTHR28204:SF1">
    <property type="entry name" value="MITOCHONDRIAL DISTRIBUTION AND MORPHOLOGY PROTEIN 12"/>
    <property type="match status" value="1"/>
</dbReference>
<evidence type="ECO:0000259" key="9">
    <source>
        <dbReference type="PROSITE" id="PS51847"/>
    </source>
</evidence>
<dbReference type="KEGG" id="tva:5464209"/>
<keyword evidence="8" id="KW-0472">Membrane</keyword>
<dbReference type="AlphaFoldDB" id="A2DLR2"/>
<accession>A2DLR2</accession>
<gene>
    <name evidence="10" type="ORF">TVAG_063000</name>
</gene>
<evidence type="ECO:0000256" key="8">
    <source>
        <dbReference type="ARBA" id="ARBA00023136"/>
    </source>
</evidence>
<keyword evidence="2" id="KW-0813">Transport</keyword>
<dbReference type="EMBL" id="DS113216">
    <property type="protein sequence ID" value="EAY18695.1"/>
    <property type="molecule type" value="Genomic_DNA"/>
</dbReference>
<dbReference type="GO" id="GO:0032865">
    <property type="term" value="C:ERMES complex"/>
    <property type="evidence" value="ECO:0000318"/>
    <property type="project" value="GO_Central"/>
</dbReference>
<dbReference type="SMR" id="A2DLR2"/>
<dbReference type="InParanoid" id="A2DLR2"/>
<name>A2DLR2_TRIV3</name>
<proteinExistence type="predicted"/>
<sequence length="207" mass="23625">MSLRINWDALQSYVVQERTIEYITQMFLNALKDSPEFSSTFMVNTLSFGTIPPTIDIISMKDIDVKLQWHLKTHIYELPQLQQIPFNAPFQATVSINWESNGSFAFSACLSYDKIAPGCIKFPFNASISNLSISGKLCILYLGDAIIAFFEKDPDFNFQLELSLGAEEKVFDQHQVRDLICEILRGWTSDNIVHPNSLKFPFNQPTQ</sequence>
<evidence type="ECO:0000256" key="5">
    <source>
        <dbReference type="ARBA" id="ARBA00023055"/>
    </source>
</evidence>
<dbReference type="VEuPathDB" id="TrichDB:TVAG_063000"/>
<dbReference type="InterPro" id="IPR031468">
    <property type="entry name" value="SMP_LBD"/>
</dbReference>
<dbReference type="PROSITE" id="PS51847">
    <property type="entry name" value="SMP"/>
    <property type="match status" value="1"/>
</dbReference>
<dbReference type="PANTHER" id="PTHR28204">
    <property type="entry name" value="MITOCHONDRIAL DISTRIBUTION AND MORPHOLOGY PROTEIN 12"/>
    <property type="match status" value="1"/>
</dbReference>
<organism evidence="10 11">
    <name type="scientific">Trichomonas vaginalis (strain ATCC PRA-98 / G3)</name>
    <dbReference type="NCBI Taxonomy" id="412133"/>
    <lineage>
        <taxon>Eukaryota</taxon>
        <taxon>Metamonada</taxon>
        <taxon>Parabasalia</taxon>
        <taxon>Trichomonadida</taxon>
        <taxon>Trichomonadidae</taxon>
        <taxon>Trichomonas</taxon>
    </lineage>
</organism>
<keyword evidence="4" id="KW-0256">Endoplasmic reticulum</keyword>
<keyword evidence="3" id="KW-1000">Mitochondrion outer membrane</keyword>